<dbReference type="InterPro" id="IPR037522">
    <property type="entry name" value="HD_GYP_dom"/>
</dbReference>
<dbReference type="PANTHER" id="PTHR43155:SF2">
    <property type="entry name" value="CYCLIC DI-GMP PHOSPHODIESTERASE PA4108"/>
    <property type="match status" value="1"/>
</dbReference>
<dbReference type="PANTHER" id="PTHR43155">
    <property type="entry name" value="CYCLIC DI-GMP PHOSPHODIESTERASE PA4108-RELATED"/>
    <property type="match status" value="1"/>
</dbReference>
<reference evidence="3 4" key="1">
    <citation type="submission" date="2019-12" db="EMBL/GenBank/DDBJ databases">
        <title>Genome sequenceing of Clostridium bovifaecis.</title>
        <authorList>
            <person name="Yao Y."/>
        </authorList>
    </citation>
    <scope>NUCLEOTIDE SEQUENCE [LARGE SCALE GENOMIC DNA]</scope>
    <source>
        <strain evidence="3 4">BXX</strain>
    </source>
</reference>
<dbReference type="InterPro" id="IPR003607">
    <property type="entry name" value="HD/PDEase_dom"/>
</dbReference>
<feature type="coiled-coil region" evidence="1">
    <location>
        <begin position="82"/>
        <end position="109"/>
    </location>
</feature>
<dbReference type="AlphaFoldDB" id="A0A6I6FCN2"/>
<dbReference type="CDD" id="cd00077">
    <property type="entry name" value="HDc"/>
    <property type="match status" value="1"/>
</dbReference>
<dbReference type="PROSITE" id="PS51832">
    <property type="entry name" value="HD_GYP"/>
    <property type="match status" value="1"/>
</dbReference>
<keyword evidence="1" id="KW-0175">Coiled coil</keyword>
<dbReference type="SMART" id="SM00471">
    <property type="entry name" value="HDc"/>
    <property type="match status" value="1"/>
</dbReference>
<dbReference type="Proteomes" id="UP000422764">
    <property type="component" value="Chromosome"/>
</dbReference>
<dbReference type="SUPFAM" id="SSF109604">
    <property type="entry name" value="HD-domain/PDEase-like"/>
    <property type="match status" value="1"/>
</dbReference>
<sequence>MRLEFLKNLKSEEVLAKDVIGENGEIFLKAGSKISRNQAQKLARYNIFMVYVEDERFSDISNIKDLAEVKKVTLEIIPNLFNDLLEGDRRNLKKSLNMVEELVEDIVNQNSININLYEVKAYDNYTYIHCVDTSVISIYLGNCLGLSKLEIKELGVSAILHDIGKIEIPNEIINKESGLTENEFELIKRHPIYGKEILEKSGLFSERIVNGVLHHHERVDGKGYPYGLEGDSICDYGKIITVSDVFTAVSANRSYRKKFDPKEAYELILSGMGNRFDRKIVEKFRESFAIYPLGCCVRLSNGVEGYVIKQNKSLPDRPVIRVVYDSITKMPIQFYEVDLMKKLSLTIEAVVE</sequence>
<feature type="domain" description="HD-GYP" evidence="2">
    <location>
        <begin position="104"/>
        <end position="300"/>
    </location>
</feature>
<evidence type="ECO:0000259" key="2">
    <source>
        <dbReference type="PROSITE" id="PS51832"/>
    </source>
</evidence>
<dbReference type="EMBL" id="CP046522">
    <property type="protein sequence ID" value="QGU95595.1"/>
    <property type="molecule type" value="Genomic_DNA"/>
</dbReference>
<name>A0A6I6FCN2_9CLOT</name>
<dbReference type="Pfam" id="PF13487">
    <property type="entry name" value="HD_5"/>
    <property type="match status" value="1"/>
</dbReference>
<keyword evidence="4" id="KW-1185">Reference proteome</keyword>
<gene>
    <name evidence="3" type="ORF">GOM49_11280</name>
</gene>
<accession>A0A6I6FCN2</accession>
<evidence type="ECO:0000313" key="3">
    <source>
        <dbReference type="EMBL" id="QGU95595.1"/>
    </source>
</evidence>
<proteinExistence type="predicted"/>
<evidence type="ECO:0000313" key="4">
    <source>
        <dbReference type="Proteomes" id="UP000422764"/>
    </source>
</evidence>
<evidence type="ECO:0000256" key="1">
    <source>
        <dbReference type="SAM" id="Coils"/>
    </source>
</evidence>
<dbReference type="Gene3D" id="1.10.3210.10">
    <property type="entry name" value="Hypothetical protein af1432"/>
    <property type="match status" value="1"/>
</dbReference>
<organism evidence="3 4">
    <name type="scientific">Clostridium bovifaecis</name>
    <dbReference type="NCBI Taxonomy" id="2184719"/>
    <lineage>
        <taxon>Bacteria</taxon>
        <taxon>Bacillati</taxon>
        <taxon>Bacillota</taxon>
        <taxon>Clostridia</taxon>
        <taxon>Eubacteriales</taxon>
        <taxon>Clostridiaceae</taxon>
        <taxon>Clostridium</taxon>
    </lineage>
</organism>
<protein>
    <submittedName>
        <fullName evidence="3">HD domain-containing protein</fullName>
    </submittedName>
</protein>